<accession>A0A7M7KNR2</accession>
<comment type="similarity">
    <text evidence="4">Belongs to the huntingtin family.</text>
</comment>
<dbReference type="RefSeq" id="XP_022669664.1">
    <property type="nucleotide sequence ID" value="XM_022813929.1"/>
</dbReference>
<dbReference type="EnsemblMetazoa" id="XM_022813929">
    <property type="protein sequence ID" value="XP_022669664"/>
    <property type="gene ID" value="LOC111253839"/>
</dbReference>
<dbReference type="PANTHER" id="PTHR10170:SF10">
    <property type="entry name" value="HUNTINGTIN"/>
    <property type="match status" value="1"/>
</dbReference>
<evidence type="ECO:0000256" key="4">
    <source>
        <dbReference type="ARBA" id="ARBA00007153"/>
    </source>
</evidence>
<evidence type="ECO:0000256" key="6">
    <source>
        <dbReference type="ARBA" id="ARBA00023242"/>
    </source>
</evidence>
<sequence>MMSSKSLTMDRLLKSIEAIKATSRPHDCEKGQTELNRTELFGHCCYLADSICTEQTKGLTDFGKLLSSVFECFFIVSANPNQNARLVAAECLSLTIQRLVESHLSRVQAELYKEIKRSEDKRRLALALTKFAQLAPLIKHAKRRPYCVNLVPCILKMLQRKDQFLQDEAVANALEEILTVLGPYTSHEDVTQLIAACITVLTSTVEPSLIRVASRILVCLAVQCRKSLSNCEFLRTTLVGHLHRNEEQTLPAALVCLRYLTKEYEAVGMEESAVEEAFFAVLHCTAIIEGSSLSCPALECLREIISRCPALLKRPLNRTIAIKKNSSESRICNCNSDCPLITLKDELGDLPASHFIATLLVNKYVGERSNSKYQVSQFSLALNCVVRCLSAEPTVLSRLGPVLESAFAEQSDDPHLVSNVLHLIAVTANVWNAQVLCLYLGEPRSNVDRALSSILGRLEDKDPLCQKAALDAIKVFIHSYLKTASDKEVLGLVDALYRLRTSTYFLLRVTLCEVIAEVPFVYLRLARRVQQRLIGDVLLSSEFIGSEDQRVRQAVAKAICSCVATMNNTSSRVTLCLAQYSKIGRHVENTMGRNRLLQQNISWTISKLAQLVMLSEDKYLLDGVLVALHSILEAYPATEFDYPLGVGFVGHLNHLMTCSSLMHDTSLHSLMLDITSRLIVAYGRDYAKQNASGTTSGDSWALLVGADQLKAELSLSLDHVLRVIAIHAEVAEKPISMMQRWVPKPADKPLLLNLEREDSDLLRVNRETEQTVDGFVLTREMHYGKLQEGITAAFKAASLNTSLSSSAPSPLLLASLSAIDNLLSLCLMQDFTTHIQPLIGNLHTLFALAPVAVIRTTTEVLRTLFATNYAGMHSRTEYDRGRSPNQLEQRRCDESRDLYSVLIDEPYLQFTKRINCHPPLISEQLLRNNKWYETSWGSTVVRPATNVKSALTPHIRMFEPVAQQALKFYVLLVSPELQEVVLQMLIELVKGVGSRQTSEYYDLPPSIQMFLAEYTRMTKQGFGRINYTLLDAHQKFLKYVIEQLELLFDQGIPSPVMTFEKLLPKLMEFLLLLAKEKYSSKLVVSVPKILKICERLLEPGSSLTGRALPLVEPLVKDLFAISAEDAESNRAAVLRLVERHADSVACLRLLSRVIQSYELAEDRWRKISREVADMVLIRFSRGEIPIHSIEDHSVLEDLFCAMPSSVFRPVDLILKALFVTGRHSNTHLLSYLSLLLVVWRLLMTHSEEDIVLDRLQDFRDDLELPVEMDSKLQQSDLLGMEQKLSDYLVNVLLYVLEASLNDGQLVEFVSLLLSELTYVLQSGKYPKLCHALVLLLSENSALLEEYSRRLLAKHVDRAYLISQWCHLLILTDQTCRIYGWWESLINERGQNLLTDLHAETALILLSDYFDDNIDNVQEQLSKFLSANASFIVELCNEPPIQQLIASVHRRKELSRFFNDCSCNVDLCRKAQRVYNLLKSIPKSDPSSQDKVLLFLVMEIFPLAPEYTRQAMTELLDQNLRRHLQQDLWSQLTALLSLAPLRDLRQLRNHLVSADAVASHFSSSNTTECVEDEKFFLDYLCTVEDPLEVCEILQKLSDNLADTEGAVNKLFSVEDDLRKLRLATVALEKAPLTVYFYRKSVAFLSQDIPKKQLLMYTRAFEALLRRTRQEQKPDLYSRCRETLSSITKLCGGIVSDGCQEMAALRRAFNSVSNILSEVPIKECLGIKAVLTMAQVLHRYISHFSPIPDIPEFDEDERQASVLVSLLLNWCEESMMEIPLGVHVKDLIRHLATSAVNEWILAPHPTLLRGEWPRPQVPCDSYLDIQVLQKFMFRCNFVGWSSRTQFEESYVTLLGVVNHITEDRCNDAESVFDMRAIRRHGLTAITSLLLQCLRVPVPSRSRAFVHSPRCTHEFTHVLTRGGDTFAFGGGRVEKTASSVGTEVNVERASWPIGKYGLGQLSAPTKRQQNTQSPTHKANVCEPGSTVSTQNNTDVEKGDWRGAMRTLDLDLNSCFQLILDITDQWLKSDLCDYQLRCSIYRCLLQLCDLLSAEQLIKIDLECFRFGDFLFQDDTLLVPLFLVLMSKVCTVPLYTQSDVRMARFNLLTKLERVFEYISKHDHYSFKQFGLLTAVLVAYRHIPAVRVETSKIIVDTIVAITTFNVGTVCEPTLALARAAAFYLVESGRNEADKDVLLTQCMDSAFRDTRNLIITSQYGIRHLLRSRGMEQWVRNYLFKSFDVQFRRDCRAINIEQMENLRLIIILDLREQHERRARLGYDSSTLSSPAIDSEALALLLEKSVMLFDFIKATHSYPLGKAICGILCSVYEQLPFSEGISKVMGELLSYQQPYPELLMIVLNRLYSSMIETKCQLHLVEDWLLLSLHNLTQRCSSAVARWNLLCCALSALEDPMLRSLLCTVVHRRHLGEYASADRALLKQAVTSLARQLAKSSKKDQLVGLLASVTAPPFIRELYSHLCSQAHAVGLAKPLKQPKSSYAGQELS</sequence>
<dbReference type="RefSeq" id="XP_022669662.1">
    <property type="nucleotide sequence ID" value="XM_022813927.1"/>
</dbReference>
<dbReference type="GO" id="GO:0005634">
    <property type="term" value="C:nucleus"/>
    <property type="evidence" value="ECO:0007669"/>
    <property type="project" value="UniProtKB-SubCell"/>
</dbReference>
<dbReference type="RefSeq" id="XP_022669663.1">
    <property type="nucleotide sequence ID" value="XM_022813928.1"/>
</dbReference>
<dbReference type="OrthoDB" id="10065698at2759"/>
<dbReference type="Pfam" id="PF20927">
    <property type="entry name" value="Htt_C-HEAT"/>
    <property type="match status" value="2"/>
</dbReference>
<evidence type="ECO:0000256" key="1">
    <source>
        <dbReference type="ARBA" id="ARBA00002907"/>
    </source>
</evidence>
<dbReference type="InParanoid" id="A0A7M7KNR2"/>
<dbReference type="Gene3D" id="1.25.10.10">
    <property type="entry name" value="Leucine-rich Repeat Variant"/>
    <property type="match status" value="1"/>
</dbReference>
<reference evidence="8" key="1">
    <citation type="submission" date="2021-01" db="UniProtKB">
        <authorList>
            <consortium name="EnsemblMetazoa"/>
        </authorList>
    </citation>
    <scope>IDENTIFICATION</scope>
</reference>
<dbReference type="Pfam" id="PF12372">
    <property type="entry name" value="Htt_N-HEAT"/>
    <property type="match status" value="2"/>
</dbReference>
<evidence type="ECO:0000256" key="3">
    <source>
        <dbReference type="ARBA" id="ARBA00004496"/>
    </source>
</evidence>
<dbReference type="InterPro" id="IPR016024">
    <property type="entry name" value="ARM-type_fold"/>
</dbReference>
<evidence type="ECO:0000256" key="7">
    <source>
        <dbReference type="SAM" id="MobiDB-lite"/>
    </source>
</evidence>
<dbReference type="EnsemblMetazoa" id="XM_022813928">
    <property type="protein sequence ID" value="XP_022669663"/>
    <property type="gene ID" value="LOC111253839"/>
</dbReference>
<comment type="subcellular location">
    <subcellularLocation>
        <location evidence="3">Cytoplasm</location>
    </subcellularLocation>
    <subcellularLocation>
        <location evidence="2">Nucleus</location>
    </subcellularLocation>
</comment>
<dbReference type="GO" id="GO:0005737">
    <property type="term" value="C:cytoplasm"/>
    <property type="evidence" value="ECO:0007669"/>
    <property type="project" value="UniProtKB-SubCell"/>
</dbReference>
<comment type="function">
    <text evidence="1">May play a role in microtubule-mediated transport or vesicle function.</text>
</comment>
<keyword evidence="5" id="KW-0963">Cytoplasm</keyword>
<protein>
    <recommendedName>
        <fullName evidence="10">Huntingtin</fullName>
    </recommendedName>
</protein>
<dbReference type="Proteomes" id="UP000594260">
    <property type="component" value="Unplaced"/>
</dbReference>
<dbReference type="PANTHER" id="PTHR10170">
    <property type="entry name" value="HUNTINGTON DISEASE PROTEIN"/>
    <property type="match status" value="1"/>
</dbReference>
<name>A0A7M7KNR2_VARDE</name>
<evidence type="ECO:0000256" key="2">
    <source>
        <dbReference type="ARBA" id="ARBA00004123"/>
    </source>
</evidence>
<dbReference type="InterPro" id="IPR048413">
    <property type="entry name" value="Htt_C-HEAT_rpt"/>
</dbReference>
<dbReference type="InterPro" id="IPR048411">
    <property type="entry name" value="Htt_N_HEAT_rpt-1"/>
</dbReference>
<dbReference type="KEGG" id="vde:111253839"/>
<keyword evidence="6" id="KW-0539">Nucleus</keyword>
<dbReference type="RefSeq" id="XP_022669661.1">
    <property type="nucleotide sequence ID" value="XM_022813926.1"/>
</dbReference>
<dbReference type="SUPFAM" id="SSF48371">
    <property type="entry name" value="ARM repeat"/>
    <property type="match status" value="1"/>
</dbReference>
<dbReference type="InterPro" id="IPR048412">
    <property type="entry name" value="Htt_bridge"/>
</dbReference>
<dbReference type="GeneID" id="111253839"/>
<dbReference type="EnsemblMetazoa" id="XM_022813926">
    <property type="protein sequence ID" value="XP_022669661"/>
    <property type="gene ID" value="LOC111253839"/>
</dbReference>
<evidence type="ECO:0000256" key="5">
    <source>
        <dbReference type="ARBA" id="ARBA00022490"/>
    </source>
</evidence>
<proteinExistence type="inferred from homology"/>
<evidence type="ECO:0000313" key="8">
    <source>
        <dbReference type="EnsemblMetazoa" id="XP_022669664"/>
    </source>
</evidence>
<feature type="region of interest" description="Disordered" evidence="7">
    <location>
        <begin position="1962"/>
        <end position="1992"/>
    </location>
</feature>
<dbReference type="InterPro" id="IPR024613">
    <property type="entry name" value="Huntingtin_N_HEAT_rpt-2"/>
</dbReference>
<dbReference type="EnsemblMetazoa" id="XM_022813927">
    <property type="protein sequence ID" value="XP_022669662"/>
    <property type="gene ID" value="LOC111253839"/>
</dbReference>
<organism evidence="8 9">
    <name type="scientific">Varroa destructor</name>
    <name type="common">Honeybee mite</name>
    <dbReference type="NCBI Taxonomy" id="109461"/>
    <lineage>
        <taxon>Eukaryota</taxon>
        <taxon>Metazoa</taxon>
        <taxon>Ecdysozoa</taxon>
        <taxon>Arthropoda</taxon>
        <taxon>Chelicerata</taxon>
        <taxon>Arachnida</taxon>
        <taxon>Acari</taxon>
        <taxon>Parasitiformes</taxon>
        <taxon>Mesostigmata</taxon>
        <taxon>Gamasina</taxon>
        <taxon>Dermanyssoidea</taxon>
        <taxon>Varroidae</taxon>
        <taxon>Varroa</taxon>
    </lineage>
</organism>
<dbReference type="InterPro" id="IPR011989">
    <property type="entry name" value="ARM-like"/>
</dbReference>
<evidence type="ECO:0008006" key="10">
    <source>
        <dbReference type="Google" id="ProtNLM"/>
    </source>
</evidence>
<feature type="compositionally biased region" description="Polar residues" evidence="7">
    <location>
        <begin position="1962"/>
        <end position="1973"/>
    </location>
</feature>
<keyword evidence="9" id="KW-1185">Reference proteome</keyword>
<dbReference type="Pfam" id="PF20925">
    <property type="entry name" value="Htt_bridge"/>
    <property type="match status" value="1"/>
</dbReference>
<dbReference type="Pfam" id="PF20926">
    <property type="entry name" value="Htt_N-HEAT_1"/>
    <property type="match status" value="1"/>
</dbReference>
<dbReference type="InterPro" id="IPR028426">
    <property type="entry name" value="Huntingtin_fam"/>
</dbReference>
<evidence type="ECO:0000313" key="9">
    <source>
        <dbReference type="Proteomes" id="UP000594260"/>
    </source>
</evidence>